<feature type="region of interest" description="Disordered" evidence="1">
    <location>
        <begin position="35"/>
        <end position="62"/>
    </location>
</feature>
<dbReference type="RefSeq" id="WP_044435221.1">
    <property type="nucleotide sequence ID" value="NZ_BJYZ01000031.1"/>
</dbReference>
<dbReference type="EMBL" id="BJYZ01000031">
    <property type="protein sequence ID" value="GEO41787.1"/>
    <property type="molecule type" value="Genomic_DNA"/>
</dbReference>
<evidence type="ECO:0000313" key="3">
    <source>
        <dbReference type="Proteomes" id="UP000321523"/>
    </source>
</evidence>
<dbReference type="AlphaFoldDB" id="A0A512DZ78"/>
<protein>
    <submittedName>
        <fullName evidence="2">Uncharacterized protein</fullName>
    </submittedName>
</protein>
<proteinExistence type="predicted"/>
<accession>A0A512DZ78</accession>
<name>A0A512DZ78_9PROT</name>
<dbReference type="OrthoDB" id="165209at2"/>
<comment type="caution">
    <text evidence="2">The sequence shown here is derived from an EMBL/GenBank/DDBJ whole genome shotgun (WGS) entry which is preliminary data.</text>
</comment>
<dbReference type="Proteomes" id="UP000321523">
    <property type="component" value="Unassembled WGS sequence"/>
</dbReference>
<keyword evidence="3" id="KW-1185">Reference proteome</keyword>
<reference evidence="2 3" key="1">
    <citation type="submission" date="2019-07" db="EMBL/GenBank/DDBJ databases">
        <title>Whole genome shotgun sequence of Skermanella aerolata NBRC 106429.</title>
        <authorList>
            <person name="Hosoyama A."/>
            <person name="Uohara A."/>
            <person name="Ohji S."/>
            <person name="Ichikawa N."/>
        </authorList>
    </citation>
    <scope>NUCLEOTIDE SEQUENCE [LARGE SCALE GENOMIC DNA]</scope>
    <source>
        <strain evidence="2 3">NBRC 106429</strain>
    </source>
</reference>
<organism evidence="2 3">
    <name type="scientific">Skermanella aerolata</name>
    <dbReference type="NCBI Taxonomy" id="393310"/>
    <lineage>
        <taxon>Bacteria</taxon>
        <taxon>Pseudomonadati</taxon>
        <taxon>Pseudomonadota</taxon>
        <taxon>Alphaproteobacteria</taxon>
        <taxon>Rhodospirillales</taxon>
        <taxon>Azospirillaceae</taxon>
        <taxon>Skermanella</taxon>
    </lineage>
</organism>
<sequence length="62" mass="6732">MRQHIRSSIEAMLESGLEAVLNLDAMTGHRHGHHDRHFIGTFSPSTVSVPRARPAGADGTTL</sequence>
<gene>
    <name evidence="2" type="ORF">SAE02_59350</name>
</gene>
<evidence type="ECO:0000313" key="2">
    <source>
        <dbReference type="EMBL" id="GEO41787.1"/>
    </source>
</evidence>
<evidence type="ECO:0000256" key="1">
    <source>
        <dbReference type="SAM" id="MobiDB-lite"/>
    </source>
</evidence>